<dbReference type="EMBL" id="FRBC01000022">
    <property type="protein sequence ID" value="SHK87932.1"/>
    <property type="molecule type" value="Genomic_DNA"/>
</dbReference>
<dbReference type="InterPro" id="IPR009081">
    <property type="entry name" value="PP-bd_ACP"/>
</dbReference>
<dbReference type="RefSeq" id="WP_073091263.1">
    <property type="nucleotide sequence ID" value="NZ_FRBC01000022.1"/>
</dbReference>
<organism evidence="2 3">
    <name type="scientific">Selenomonas ruminantium</name>
    <dbReference type="NCBI Taxonomy" id="971"/>
    <lineage>
        <taxon>Bacteria</taxon>
        <taxon>Bacillati</taxon>
        <taxon>Bacillota</taxon>
        <taxon>Negativicutes</taxon>
        <taxon>Selenomonadales</taxon>
        <taxon>Selenomonadaceae</taxon>
        <taxon>Selenomonas</taxon>
    </lineage>
</organism>
<dbReference type="Gene3D" id="1.10.1200.10">
    <property type="entry name" value="ACP-like"/>
    <property type="match status" value="1"/>
</dbReference>
<proteinExistence type="predicted"/>
<feature type="domain" description="Carrier" evidence="1">
    <location>
        <begin position="1"/>
        <end position="73"/>
    </location>
</feature>
<dbReference type="Pfam" id="PF00550">
    <property type="entry name" value="PP-binding"/>
    <property type="match status" value="1"/>
</dbReference>
<reference evidence="2 3" key="1">
    <citation type="submission" date="2016-11" db="EMBL/GenBank/DDBJ databases">
        <authorList>
            <person name="Jaros S."/>
            <person name="Januszkiewicz K."/>
            <person name="Wedrychowicz H."/>
        </authorList>
    </citation>
    <scope>NUCLEOTIDE SEQUENCE [LARGE SCALE GENOMIC DNA]</scope>
    <source>
        <strain evidence="2 3">HD4</strain>
    </source>
</reference>
<evidence type="ECO:0000313" key="2">
    <source>
        <dbReference type="EMBL" id="SHK87932.1"/>
    </source>
</evidence>
<protein>
    <submittedName>
        <fullName evidence="2">Phosphopantetheine attachment site</fullName>
    </submittedName>
</protein>
<evidence type="ECO:0000259" key="1">
    <source>
        <dbReference type="PROSITE" id="PS50075"/>
    </source>
</evidence>
<sequence length="78" mass="9031">MKKIIELLAEIRPEYDFAGSNDFFEDGYLDSFDLITLVAALDKEYHTKIKGTDIVPEHFCNLEEIRKLMKGYGVEDDI</sequence>
<accession>A0A1M6W2E9</accession>
<evidence type="ECO:0000313" key="3">
    <source>
        <dbReference type="Proteomes" id="UP000184263"/>
    </source>
</evidence>
<gene>
    <name evidence="2" type="ORF">SAMN05216582_12215</name>
</gene>
<dbReference type="SUPFAM" id="SSF47336">
    <property type="entry name" value="ACP-like"/>
    <property type="match status" value="1"/>
</dbReference>
<dbReference type="InterPro" id="IPR036736">
    <property type="entry name" value="ACP-like_sf"/>
</dbReference>
<dbReference type="AlphaFoldDB" id="A0A1M6W2E9"/>
<name>A0A1M6W2E9_SELRU</name>
<dbReference type="Proteomes" id="UP000184263">
    <property type="component" value="Unassembled WGS sequence"/>
</dbReference>
<dbReference type="PROSITE" id="PS50075">
    <property type="entry name" value="CARRIER"/>
    <property type="match status" value="1"/>
</dbReference>
<dbReference type="OrthoDB" id="6462171at2"/>